<organism evidence="2 3">
    <name type="scientific">Nonomuraea diastatica</name>
    <dbReference type="NCBI Taxonomy" id="1848329"/>
    <lineage>
        <taxon>Bacteria</taxon>
        <taxon>Bacillati</taxon>
        <taxon>Actinomycetota</taxon>
        <taxon>Actinomycetes</taxon>
        <taxon>Streptosporangiales</taxon>
        <taxon>Streptosporangiaceae</taxon>
        <taxon>Nonomuraea</taxon>
    </lineage>
</organism>
<dbReference type="OrthoDB" id="3461799at2"/>
<reference evidence="2 3" key="1">
    <citation type="submission" date="2019-03" db="EMBL/GenBank/DDBJ databases">
        <title>Draft genome sequences of novel Actinobacteria.</title>
        <authorList>
            <person name="Sahin N."/>
            <person name="Ay H."/>
            <person name="Saygin H."/>
        </authorList>
    </citation>
    <scope>NUCLEOTIDE SEQUENCE [LARGE SCALE GENOMIC DNA]</scope>
    <source>
        <strain evidence="2 3">KC712</strain>
    </source>
</reference>
<protein>
    <recommendedName>
        <fullName evidence="4">CU044_5270 family protein</fullName>
    </recommendedName>
</protein>
<dbReference type="Proteomes" id="UP000294543">
    <property type="component" value="Unassembled WGS sequence"/>
</dbReference>
<feature type="transmembrane region" description="Helical" evidence="1">
    <location>
        <begin position="49"/>
        <end position="70"/>
    </location>
</feature>
<accession>A0A4R4WUW6</accession>
<comment type="caution">
    <text evidence="2">The sequence shown here is derived from an EMBL/GenBank/DDBJ whole genome shotgun (WGS) entry which is preliminary data.</text>
</comment>
<name>A0A4R4WUW6_9ACTN</name>
<keyword evidence="1" id="KW-1133">Transmembrane helix</keyword>
<keyword evidence="1" id="KW-0472">Membrane</keyword>
<evidence type="ECO:0000256" key="1">
    <source>
        <dbReference type="SAM" id="Phobius"/>
    </source>
</evidence>
<dbReference type="EMBL" id="SMKP01000035">
    <property type="protein sequence ID" value="TDD21398.1"/>
    <property type="molecule type" value="Genomic_DNA"/>
</dbReference>
<keyword evidence="1" id="KW-0812">Transmembrane</keyword>
<evidence type="ECO:0000313" key="2">
    <source>
        <dbReference type="EMBL" id="TDD21398.1"/>
    </source>
</evidence>
<dbReference type="RefSeq" id="WP_132508846.1">
    <property type="nucleotide sequence ID" value="NZ_SMKP01000035.1"/>
</dbReference>
<dbReference type="AlphaFoldDB" id="A0A4R4WUW6"/>
<sequence>MDDLKMVREAYGEITPDARLQHGIRARLALEAGGGAASIRARPRWHRRAVTLGAIAAAAAVTITLTITGVGRTPVPPTSRGELSARTILLAAAERAEAEPEGRFWRAHAVEALAGLVDGAEPYTILVPQEIDIWRPRSKEGTHVAFERTLSARPLTQRDRRAWERAGSPTSFTYRDSRYVATGAPADTGWKEQKTTPEDSKRLVSRMCAQEPDPKGCEEAAAKDAVTAAKAPERQEMAADPSRFQELIFPPGSESWSAAEKLQRGFSFLLLEASSSEVRAATFRLLAGLPGVRTTKGVTTSDGRSGIAIAADGEMRDGSAAFEYTITLEPNTYQLVSGRKTVKGGSFRGLGPGTLLEETDVHMAGWTSEEPHHD</sequence>
<proteinExistence type="predicted"/>
<keyword evidence="3" id="KW-1185">Reference proteome</keyword>
<evidence type="ECO:0008006" key="4">
    <source>
        <dbReference type="Google" id="ProtNLM"/>
    </source>
</evidence>
<evidence type="ECO:0000313" key="3">
    <source>
        <dbReference type="Proteomes" id="UP000294543"/>
    </source>
</evidence>
<gene>
    <name evidence="2" type="ORF">E1294_14815</name>
</gene>